<evidence type="ECO:0000256" key="1">
    <source>
        <dbReference type="SAM" id="SignalP"/>
    </source>
</evidence>
<name>A0A2S7JZS5_9PROT</name>
<comment type="caution">
    <text evidence="2">The sequence shown here is derived from an EMBL/GenBank/DDBJ whole genome shotgun (WGS) entry which is preliminary data.</text>
</comment>
<organism evidence="2 3">
    <name type="scientific">Hyphococcus luteus</name>
    <dbReference type="NCBI Taxonomy" id="2058213"/>
    <lineage>
        <taxon>Bacteria</taxon>
        <taxon>Pseudomonadati</taxon>
        <taxon>Pseudomonadota</taxon>
        <taxon>Alphaproteobacteria</taxon>
        <taxon>Parvularculales</taxon>
        <taxon>Parvularculaceae</taxon>
        <taxon>Hyphococcus</taxon>
    </lineage>
</organism>
<keyword evidence="3" id="KW-1185">Reference proteome</keyword>
<protein>
    <recommendedName>
        <fullName evidence="4">DUF3106 domain-containing protein</fullName>
    </recommendedName>
</protein>
<evidence type="ECO:0000313" key="2">
    <source>
        <dbReference type="EMBL" id="PQA85716.1"/>
    </source>
</evidence>
<proteinExistence type="predicted"/>
<feature type="chain" id="PRO_5015770396" description="DUF3106 domain-containing protein" evidence="1">
    <location>
        <begin position="39"/>
        <end position="157"/>
    </location>
</feature>
<evidence type="ECO:0008006" key="4">
    <source>
        <dbReference type="Google" id="ProtNLM"/>
    </source>
</evidence>
<dbReference type="Proteomes" id="UP000239504">
    <property type="component" value="Unassembled WGS sequence"/>
</dbReference>
<evidence type="ECO:0000313" key="3">
    <source>
        <dbReference type="Proteomes" id="UP000239504"/>
    </source>
</evidence>
<sequence>MLGPYRLCHPWGDFSLRALFLFSSAFALACACACNAQAEDRPRHDVRATAPQSGGLFVDLMAADFYETSLRLSQAQRIEAQTARRYLTLDAAGRARFRAARKRQWREMSEAERQALRGAKRPRFDNLDETQKQTFRRIAAETLGAGSGPASQSRDDI</sequence>
<accession>A0A2S7JZS5</accession>
<dbReference type="PROSITE" id="PS51257">
    <property type="entry name" value="PROKAR_LIPOPROTEIN"/>
    <property type="match status" value="1"/>
</dbReference>
<dbReference type="AlphaFoldDB" id="A0A2S7JZS5"/>
<gene>
    <name evidence="2" type="ORF">CW354_22585</name>
</gene>
<keyword evidence="1" id="KW-0732">Signal</keyword>
<feature type="signal peptide" evidence="1">
    <location>
        <begin position="1"/>
        <end position="38"/>
    </location>
</feature>
<dbReference type="EMBL" id="PJCH01000017">
    <property type="protein sequence ID" value="PQA85716.1"/>
    <property type="molecule type" value="Genomic_DNA"/>
</dbReference>
<reference evidence="2 3" key="1">
    <citation type="submission" date="2017-12" db="EMBL/GenBank/DDBJ databases">
        <authorList>
            <person name="Hurst M.R.H."/>
        </authorList>
    </citation>
    <scope>NUCLEOTIDE SEQUENCE [LARGE SCALE GENOMIC DNA]</scope>
    <source>
        <strain evidence="2 3">SY-3-19</strain>
    </source>
</reference>